<keyword evidence="2" id="KW-1185">Reference proteome</keyword>
<organism evidence="1 2">
    <name type="scientific">Bauhinia variegata</name>
    <name type="common">Purple orchid tree</name>
    <name type="synonym">Phanera variegata</name>
    <dbReference type="NCBI Taxonomy" id="167791"/>
    <lineage>
        <taxon>Eukaryota</taxon>
        <taxon>Viridiplantae</taxon>
        <taxon>Streptophyta</taxon>
        <taxon>Embryophyta</taxon>
        <taxon>Tracheophyta</taxon>
        <taxon>Spermatophyta</taxon>
        <taxon>Magnoliopsida</taxon>
        <taxon>eudicotyledons</taxon>
        <taxon>Gunneridae</taxon>
        <taxon>Pentapetalae</taxon>
        <taxon>rosids</taxon>
        <taxon>fabids</taxon>
        <taxon>Fabales</taxon>
        <taxon>Fabaceae</taxon>
        <taxon>Cercidoideae</taxon>
        <taxon>Cercideae</taxon>
        <taxon>Bauhiniinae</taxon>
        <taxon>Bauhinia</taxon>
    </lineage>
</organism>
<evidence type="ECO:0000313" key="1">
    <source>
        <dbReference type="EMBL" id="KAI4305585.1"/>
    </source>
</evidence>
<name>A0ACB9L7T4_BAUVA</name>
<accession>A0ACB9L7T4</accession>
<sequence>MAFRAFRAHSVSHGSSFVERVSEEPLPSKATQSTVTFIYQANIGGFWRKVTVLWCKNLMNHSLLVSVDSVSGDLHYNCKIDVKPWHFWSKRGYKSFDVDGAPVELYWDLRSAKFSGSPDPSSDYYIALVSDEEMALLLGDYHKKAYKRTKAKPGMVEAMLLIKKENVFAKKSFSTKACFDEKKKESDIVVESSTTGPKDPEMWISIDGIVLIHVKNLQWKFRGNQTVMVNKQPVQVLWDVHDWLFNHSSAGHGLFIFKPGPAEVETEKEGSMQDGFDSDGGSSSGYYSTRSNAPPEFCLFLYCFKLE</sequence>
<gene>
    <name evidence="1" type="ORF">L6164_028943</name>
</gene>
<protein>
    <submittedName>
        <fullName evidence="1">Uncharacterized protein</fullName>
    </submittedName>
</protein>
<dbReference type="EMBL" id="CM039437">
    <property type="protein sequence ID" value="KAI4305585.1"/>
    <property type="molecule type" value="Genomic_DNA"/>
</dbReference>
<evidence type="ECO:0000313" key="2">
    <source>
        <dbReference type="Proteomes" id="UP000828941"/>
    </source>
</evidence>
<dbReference type="Proteomes" id="UP000828941">
    <property type="component" value="Chromosome 12"/>
</dbReference>
<proteinExistence type="predicted"/>
<comment type="caution">
    <text evidence="1">The sequence shown here is derived from an EMBL/GenBank/DDBJ whole genome shotgun (WGS) entry which is preliminary data.</text>
</comment>
<reference evidence="1 2" key="1">
    <citation type="journal article" date="2022" name="DNA Res.">
        <title>Chromosomal-level genome assembly of the orchid tree Bauhinia variegata (Leguminosae; Cercidoideae) supports the allotetraploid origin hypothesis of Bauhinia.</title>
        <authorList>
            <person name="Zhong Y."/>
            <person name="Chen Y."/>
            <person name="Zheng D."/>
            <person name="Pang J."/>
            <person name="Liu Y."/>
            <person name="Luo S."/>
            <person name="Meng S."/>
            <person name="Qian L."/>
            <person name="Wei D."/>
            <person name="Dai S."/>
            <person name="Zhou R."/>
        </authorList>
    </citation>
    <scope>NUCLEOTIDE SEQUENCE [LARGE SCALE GENOMIC DNA]</scope>
    <source>
        <strain evidence="1">BV-YZ2020</strain>
    </source>
</reference>